<gene>
    <name evidence="6" type="ORF">GCM10023092_26250</name>
</gene>
<dbReference type="Pfam" id="PF18962">
    <property type="entry name" value="Por_Secre_tail"/>
    <property type="match status" value="1"/>
</dbReference>
<feature type="domain" description="Secretion system C-terminal sorting" evidence="5">
    <location>
        <begin position="345"/>
        <end position="411"/>
    </location>
</feature>
<organism evidence="6 7">
    <name type="scientific">Rurimicrobium arvi</name>
    <dbReference type="NCBI Taxonomy" id="2049916"/>
    <lineage>
        <taxon>Bacteria</taxon>
        <taxon>Pseudomonadati</taxon>
        <taxon>Bacteroidota</taxon>
        <taxon>Chitinophagia</taxon>
        <taxon>Chitinophagales</taxon>
        <taxon>Chitinophagaceae</taxon>
        <taxon>Rurimicrobium</taxon>
    </lineage>
</organism>
<dbReference type="InterPro" id="IPR028203">
    <property type="entry name" value="PSII_CF48-like_dom"/>
</dbReference>
<accession>A0ABP8MYE7</accession>
<dbReference type="PANTHER" id="PTHR47199:SF2">
    <property type="entry name" value="PHOTOSYSTEM II STABILITY_ASSEMBLY FACTOR HCF136, CHLOROPLASTIC"/>
    <property type="match status" value="1"/>
</dbReference>
<dbReference type="PANTHER" id="PTHR47199">
    <property type="entry name" value="PHOTOSYSTEM II STABILITY/ASSEMBLY FACTOR HCF136, CHLOROPLASTIC"/>
    <property type="match status" value="1"/>
</dbReference>
<dbReference type="CDD" id="cd15482">
    <property type="entry name" value="Sialidase_non-viral"/>
    <property type="match status" value="1"/>
</dbReference>
<evidence type="ECO:0008006" key="8">
    <source>
        <dbReference type="Google" id="ProtNLM"/>
    </source>
</evidence>
<reference evidence="7" key="1">
    <citation type="journal article" date="2019" name="Int. J. Syst. Evol. Microbiol.">
        <title>The Global Catalogue of Microorganisms (GCM) 10K type strain sequencing project: providing services to taxonomists for standard genome sequencing and annotation.</title>
        <authorList>
            <consortium name="The Broad Institute Genomics Platform"/>
            <consortium name="The Broad Institute Genome Sequencing Center for Infectious Disease"/>
            <person name="Wu L."/>
            <person name="Ma J."/>
        </authorList>
    </citation>
    <scope>NUCLEOTIDE SEQUENCE [LARGE SCALE GENOMIC DNA]</scope>
    <source>
        <strain evidence="7">JCM 31921</strain>
    </source>
</reference>
<dbReference type="RefSeq" id="WP_344828055.1">
    <property type="nucleotide sequence ID" value="NZ_BAABEZ010000024.1"/>
</dbReference>
<evidence type="ECO:0000259" key="4">
    <source>
        <dbReference type="Pfam" id="PF14870"/>
    </source>
</evidence>
<evidence type="ECO:0000313" key="7">
    <source>
        <dbReference type="Proteomes" id="UP001501410"/>
    </source>
</evidence>
<evidence type="ECO:0000256" key="3">
    <source>
        <dbReference type="SAM" id="SignalP"/>
    </source>
</evidence>
<evidence type="ECO:0000256" key="2">
    <source>
        <dbReference type="ARBA" id="ARBA00023276"/>
    </source>
</evidence>
<keyword evidence="1" id="KW-0602">Photosynthesis</keyword>
<sequence length="415" mass="44792">MKKLLSILCTLIAPLTVCASGYWLKVPVPTTKHLLTVSFGSPETGYIGGTDSTLLKTSDGGKTWSAVHPSGMSFSASSPDIIDLKFVSATTGFAIVSNRMNPVFRGDVYKTTDGGLTWNAESAMIASFRMFLFDADNGLAVGSGFFSGDNVTRLSAGTWQSPQYLSNISGSFLRTVDFLDRNTGIAGGDSGRVYRTFNGGITWDTVKTNIDTAINGLKFISADTILGVTANNGAAVIISTDKGKTWTFDMASATFYYPDMRAVTRSVKDSLIMVGHSVTTGSGIIYYYDETSFMNIFTADQDLNDVRMANDSVAFIAGDSGLLLSNIHIATSVQENILSAATVHLFPNPAQSTFTVRSEVPASVTVWDMQGRCLLTDKRRIQEHKIDMRGYTSGVYFVEVKAADGSAFRDKLTLE</sequence>
<protein>
    <recommendedName>
        <fullName evidence="8">T9SS type A sorting domain-containing protein</fullName>
    </recommendedName>
</protein>
<dbReference type="InterPro" id="IPR015943">
    <property type="entry name" value="WD40/YVTN_repeat-like_dom_sf"/>
</dbReference>
<dbReference type="SUPFAM" id="SSF50939">
    <property type="entry name" value="Sialidases"/>
    <property type="match status" value="1"/>
</dbReference>
<keyword evidence="7" id="KW-1185">Reference proteome</keyword>
<keyword evidence="3" id="KW-0732">Signal</keyword>
<feature type="signal peptide" evidence="3">
    <location>
        <begin position="1"/>
        <end position="19"/>
    </location>
</feature>
<dbReference type="InterPro" id="IPR026444">
    <property type="entry name" value="Secre_tail"/>
</dbReference>
<dbReference type="InterPro" id="IPR036278">
    <property type="entry name" value="Sialidase_sf"/>
</dbReference>
<evidence type="ECO:0000259" key="5">
    <source>
        <dbReference type="Pfam" id="PF18962"/>
    </source>
</evidence>
<feature type="chain" id="PRO_5045478964" description="T9SS type A sorting domain-containing protein" evidence="3">
    <location>
        <begin position="20"/>
        <end position="415"/>
    </location>
</feature>
<feature type="domain" description="Photosynthesis system II assembly factor Ycf48/Hcf136-like" evidence="4">
    <location>
        <begin position="19"/>
        <end position="66"/>
    </location>
</feature>
<dbReference type="NCBIfam" id="TIGR04183">
    <property type="entry name" value="Por_Secre_tail"/>
    <property type="match status" value="1"/>
</dbReference>
<evidence type="ECO:0000313" key="6">
    <source>
        <dbReference type="EMBL" id="GAA4458228.1"/>
    </source>
</evidence>
<name>A0ABP8MYE7_9BACT</name>
<comment type="caution">
    <text evidence="6">The sequence shown here is derived from an EMBL/GenBank/DDBJ whole genome shotgun (WGS) entry which is preliminary data.</text>
</comment>
<dbReference type="Gene3D" id="2.130.10.10">
    <property type="entry name" value="YVTN repeat-like/Quinoprotein amine dehydrogenase"/>
    <property type="match status" value="2"/>
</dbReference>
<dbReference type="EMBL" id="BAABEZ010000024">
    <property type="protein sequence ID" value="GAA4458228.1"/>
    <property type="molecule type" value="Genomic_DNA"/>
</dbReference>
<evidence type="ECO:0000256" key="1">
    <source>
        <dbReference type="ARBA" id="ARBA00022531"/>
    </source>
</evidence>
<dbReference type="Pfam" id="PF14870">
    <property type="entry name" value="PSII_BNR"/>
    <property type="match status" value="1"/>
</dbReference>
<dbReference type="Proteomes" id="UP001501410">
    <property type="component" value="Unassembled WGS sequence"/>
</dbReference>
<keyword evidence="2" id="KW-0604">Photosystem II</keyword>
<proteinExistence type="predicted"/>